<gene>
    <name evidence="2" type="ORF">CYME_CMT288C</name>
</gene>
<reference evidence="2 3" key="1">
    <citation type="journal article" date="2004" name="Nature">
        <title>Genome sequence of the ultrasmall unicellular red alga Cyanidioschyzon merolae 10D.</title>
        <authorList>
            <person name="Matsuzaki M."/>
            <person name="Misumi O."/>
            <person name="Shin-i T."/>
            <person name="Maruyama S."/>
            <person name="Takahara M."/>
            <person name="Miyagishima S."/>
            <person name="Mori T."/>
            <person name="Nishida K."/>
            <person name="Yagisawa F."/>
            <person name="Nishida K."/>
            <person name="Yoshida Y."/>
            <person name="Nishimura Y."/>
            <person name="Nakao S."/>
            <person name="Kobayashi T."/>
            <person name="Momoyama Y."/>
            <person name="Higashiyama T."/>
            <person name="Minoda A."/>
            <person name="Sano M."/>
            <person name="Nomoto H."/>
            <person name="Oishi K."/>
            <person name="Hayashi H."/>
            <person name="Ohta F."/>
            <person name="Nishizaka S."/>
            <person name="Haga S."/>
            <person name="Miura S."/>
            <person name="Morishita T."/>
            <person name="Kabeya Y."/>
            <person name="Terasawa K."/>
            <person name="Suzuki Y."/>
            <person name="Ishii Y."/>
            <person name="Asakawa S."/>
            <person name="Takano H."/>
            <person name="Ohta N."/>
            <person name="Kuroiwa H."/>
            <person name="Tanaka K."/>
            <person name="Shimizu N."/>
            <person name="Sugano S."/>
            <person name="Sato N."/>
            <person name="Nozaki H."/>
            <person name="Ogasawara N."/>
            <person name="Kohara Y."/>
            <person name="Kuroiwa T."/>
        </authorList>
    </citation>
    <scope>NUCLEOTIDE SEQUENCE [LARGE SCALE GENOMIC DNA]</scope>
    <source>
        <strain evidence="2 3">10D</strain>
    </source>
</reference>
<dbReference type="OrthoDB" id="38589at2759"/>
<dbReference type="InterPro" id="IPR039987">
    <property type="entry name" value="PGRL1"/>
</dbReference>
<dbReference type="GO" id="GO:0009773">
    <property type="term" value="P:photosynthetic electron transport in photosystem I"/>
    <property type="evidence" value="ECO:0007669"/>
    <property type="project" value="InterPro"/>
</dbReference>
<proteinExistence type="predicted"/>
<feature type="region of interest" description="Disordered" evidence="1">
    <location>
        <begin position="57"/>
        <end position="86"/>
    </location>
</feature>
<evidence type="ECO:0000313" key="2">
    <source>
        <dbReference type="EMBL" id="BAM83261.1"/>
    </source>
</evidence>
<dbReference type="AlphaFoldDB" id="M1UXN8"/>
<dbReference type="GO" id="GO:0016730">
    <property type="term" value="F:oxidoreductase activity, acting on iron-sulfur proteins as donors"/>
    <property type="evidence" value="ECO:0007669"/>
    <property type="project" value="InterPro"/>
</dbReference>
<dbReference type="KEGG" id="cme:CYME_CMT288C"/>
<dbReference type="GeneID" id="16997995"/>
<dbReference type="eggNOG" id="ENOG502QRSK">
    <property type="taxonomic scope" value="Eukaryota"/>
</dbReference>
<accession>M1UXN8</accession>
<organism evidence="2 3">
    <name type="scientific">Cyanidioschyzon merolae (strain NIES-3377 / 10D)</name>
    <name type="common">Unicellular red alga</name>
    <dbReference type="NCBI Taxonomy" id="280699"/>
    <lineage>
        <taxon>Eukaryota</taxon>
        <taxon>Rhodophyta</taxon>
        <taxon>Bangiophyceae</taxon>
        <taxon>Cyanidiales</taxon>
        <taxon>Cyanidiaceae</taxon>
        <taxon>Cyanidioschyzon</taxon>
    </lineage>
</organism>
<dbReference type="GO" id="GO:0009535">
    <property type="term" value="C:chloroplast thylakoid membrane"/>
    <property type="evidence" value="ECO:0007669"/>
    <property type="project" value="InterPro"/>
</dbReference>
<sequence length="328" mass="36481">MFVSACCNGTRNLIAVQRQRRVKTSRSGGFACTRRFGPRLKRLPRLVAAVEKETEKVQGSVNGSDADADGGLQGYKSTDPRTGASRELSLGEKERLYLEAVYSFYNGEPILSNEEFNVLKEDLQWNGSQVILMNRDEQRFLNAAQAFYNGKPIMSDEDFDALKDRLRKQGSQIALQQGPRCNIETGVCYSDCQVDKLRQAVIYAPAAGIGALLWAGLSFELTPLRHVNPVWNLFIGAPVIYACAQLLTGIVLQNDPQIVVGECPSCGSEQRVFFGDILGVEGYRDVAEIKCERCKASLRLDRKRMRLEQIPRIQGPSIKQRENVAPAS</sequence>
<evidence type="ECO:0000313" key="3">
    <source>
        <dbReference type="Proteomes" id="UP000007014"/>
    </source>
</evidence>
<dbReference type="PANTHER" id="PTHR31032">
    <property type="entry name" value="PGR5-LIKE PROTEIN 1B, CHLOROPLASTIC"/>
    <property type="match status" value="1"/>
</dbReference>
<dbReference type="PANTHER" id="PTHR31032:SF1">
    <property type="entry name" value="PGR5-LIKE PROTEIN 1B, CHLOROPLASTIC"/>
    <property type="match status" value="1"/>
</dbReference>
<dbReference type="Proteomes" id="UP000007014">
    <property type="component" value="Chromosome 20"/>
</dbReference>
<dbReference type="EMBL" id="AP006502">
    <property type="protein sequence ID" value="BAM83261.1"/>
    <property type="molecule type" value="Genomic_DNA"/>
</dbReference>
<name>M1UXN8_CYAM1</name>
<dbReference type="STRING" id="280699.M1UXN8"/>
<dbReference type="OMA" id="TWFIVLP"/>
<keyword evidence="3" id="KW-1185">Reference proteome</keyword>
<dbReference type="Gramene" id="CMT288CT">
    <property type="protein sequence ID" value="CMT288CT"/>
    <property type="gene ID" value="CMT288C"/>
</dbReference>
<evidence type="ECO:0000256" key="1">
    <source>
        <dbReference type="SAM" id="MobiDB-lite"/>
    </source>
</evidence>
<dbReference type="RefSeq" id="XP_005539297.1">
    <property type="nucleotide sequence ID" value="XM_005539240.1"/>
</dbReference>
<dbReference type="HOGENOM" id="CLU_056652_0_1_1"/>
<reference evidence="2 3" key="2">
    <citation type="journal article" date="2007" name="BMC Biol.">
        <title>A 100%-complete sequence reveals unusually simple genomic features in the hot-spring red alga Cyanidioschyzon merolae.</title>
        <authorList>
            <person name="Nozaki H."/>
            <person name="Takano H."/>
            <person name="Misumi O."/>
            <person name="Terasawa K."/>
            <person name="Matsuzaki M."/>
            <person name="Maruyama S."/>
            <person name="Nishida K."/>
            <person name="Yagisawa F."/>
            <person name="Yoshida Y."/>
            <person name="Fujiwara T."/>
            <person name="Takio S."/>
            <person name="Tamura K."/>
            <person name="Chung S.J."/>
            <person name="Nakamura S."/>
            <person name="Kuroiwa H."/>
            <person name="Tanaka K."/>
            <person name="Sato N."/>
            <person name="Kuroiwa T."/>
        </authorList>
    </citation>
    <scope>NUCLEOTIDE SEQUENCE [LARGE SCALE GENOMIC DNA]</scope>
    <source>
        <strain evidence="2 3">10D</strain>
    </source>
</reference>
<protein>
    <submittedName>
        <fullName evidence="2">Uncharacterized protein</fullName>
    </submittedName>
</protein>